<dbReference type="InterPro" id="IPR036390">
    <property type="entry name" value="WH_DNA-bd_sf"/>
</dbReference>
<dbReference type="Gene3D" id="1.10.10.10">
    <property type="entry name" value="Winged helix-like DNA-binding domain superfamily/Winged helix DNA-binding domain"/>
    <property type="match status" value="1"/>
</dbReference>
<organism evidence="2 3">
    <name type="scientific">Candidatus Methanoperedens nitratireducens</name>
    <dbReference type="NCBI Taxonomy" id="1392998"/>
    <lineage>
        <taxon>Archaea</taxon>
        <taxon>Methanobacteriati</taxon>
        <taxon>Methanobacteriota</taxon>
        <taxon>Stenosarchaea group</taxon>
        <taxon>Methanomicrobia</taxon>
        <taxon>Methanosarcinales</taxon>
        <taxon>ANME-2 cluster</taxon>
        <taxon>Candidatus Methanoperedentaceae</taxon>
        <taxon>Candidatus Methanoperedens</taxon>
    </lineage>
</organism>
<dbReference type="InterPro" id="IPR036388">
    <property type="entry name" value="WH-like_DNA-bd_sf"/>
</dbReference>
<name>A0A0P8E3S0_9EURY</name>
<dbReference type="Pfam" id="PF14947">
    <property type="entry name" value="HTH_45"/>
    <property type="match status" value="1"/>
</dbReference>
<evidence type="ECO:0000313" key="3">
    <source>
        <dbReference type="Proteomes" id="UP000050360"/>
    </source>
</evidence>
<gene>
    <name evidence="2" type="ORF">MPEBLZ_00203</name>
</gene>
<dbReference type="SUPFAM" id="SSF46785">
    <property type="entry name" value="Winged helix' DNA-binding domain"/>
    <property type="match status" value="1"/>
</dbReference>
<reference evidence="2 3" key="1">
    <citation type="submission" date="2015-09" db="EMBL/GenBank/DDBJ databases">
        <title>A metagenomics-based metabolic model of nitrate-dependent anaerobic oxidation of methane by Methanoperedens-like archaea.</title>
        <authorList>
            <person name="Arshad A."/>
            <person name="Speth D.R."/>
            <person name="De Graaf R.M."/>
            <person name="Op Den Camp H.J."/>
            <person name="Jetten M.S."/>
            <person name="Welte C.U."/>
        </authorList>
    </citation>
    <scope>NUCLEOTIDE SEQUENCE [LARGE SCALE GENOMIC DNA]</scope>
</reference>
<proteinExistence type="predicted"/>
<dbReference type="AlphaFoldDB" id="A0A0P8E3S0"/>
<evidence type="ECO:0000313" key="2">
    <source>
        <dbReference type="EMBL" id="KPQ45220.1"/>
    </source>
</evidence>
<dbReference type="Proteomes" id="UP000050360">
    <property type="component" value="Unassembled WGS sequence"/>
</dbReference>
<comment type="caution">
    <text evidence="2">The sequence shown here is derived from an EMBL/GenBank/DDBJ whole genome shotgun (WGS) entry which is preliminary data.</text>
</comment>
<evidence type="ECO:0000259" key="1">
    <source>
        <dbReference type="Pfam" id="PF14947"/>
    </source>
</evidence>
<dbReference type="InterPro" id="IPR038723">
    <property type="entry name" value="ArnR1-like_HTH"/>
</dbReference>
<feature type="domain" description="ArnR1-like winged helix-turn-helix" evidence="1">
    <location>
        <begin position="21"/>
        <end position="96"/>
    </location>
</feature>
<protein>
    <recommendedName>
        <fullName evidence="1">ArnR1-like winged helix-turn-helix domain-containing protein</fullName>
    </recommendedName>
</protein>
<dbReference type="EMBL" id="LKCM01000017">
    <property type="protein sequence ID" value="KPQ45220.1"/>
    <property type="molecule type" value="Genomic_DNA"/>
</dbReference>
<accession>A0A0P8E3S0</accession>
<sequence length="101" mass="12217">MRELIDISNKNLIGANLRKDRSRWEIVQDLLKVTREEKKGKKTRIMQKAYLDWRNFQRYFSFLLEEGFITNCDTNCYELTKRGEELIRRLDQVDEMLNGKV</sequence>